<evidence type="ECO:0000256" key="5">
    <source>
        <dbReference type="ARBA" id="ARBA00023136"/>
    </source>
</evidence>
<reference evidence="8" key="1">
    <citation type="journal article" date="2023" name="G3 (Bethesda)">
        <title>Whole genome assemblies of Zophobas morio and Tenebrio molitor.</title>
        <authorList>
            <person name="Kaur S."/>
            <person name="Stinson S.A."/>
            <person name="diCenzo G.C."/>
        </authorList>
    </citation>
    <scope>NUCLEOTIDE SEQUENCE</scope>
    <source>
        <strain evidence="8">QUZm001</strain>
    </source>
</reference>
<dbReference type="PRINTS" id="PR00259">
    <property type="entry name" value="TMFOUR"/>
</dbReference>
<dbReference type="PIRSF" id="PIRSF002419">
    <property type="entry name" value="Tetraspanin"/>
    <property type="match status" value="1"/>
</dbReference>
<feature type="disulfide bond" evidence="6">
    <location>
        <begin position="146"/>
        <end position="177"/>
    </location>
</feature>
<comment type="similarity">
    <text evidence="2 7">Belongs to the tetraspanin (TM4SF) family.</text>
</comment>
<keyword evidence="9" id="KW-1185">Reference proteome</keyword>
<keyword evidence="6" id="KW-1015">Disulfide bond</keyword>
<dbReference type="InterPro" id="IPR000301">
    <property type="entry name" value="Tetraspanin_animals"/>
</dbReference>
<feature type="disulfide bond" evidence="6">
    <location>
        <begin position="147"/>
        <end position="163"/>
    </location>
</feature>
<dbReference type="SUPFAM" id="SSF48652">
    <property type="entry name" value="Tetraspanin"/>
    <property type="match status" value="1"/>
</dbReference>
<proteinExistence type="inferred from homology"/>
<dbReference type="PANTHER" id="PTHR19282">
    <property type="entry name" value="TETRASPANIN"/>
    <property type="match status" value="1"/>
</dbReference>
<name>A0AA38HU30_9CUCU</name>
<keyword evidence="4 7" id="KW-1133">Transmembrane helix</keyword>
<dbReference type="Proteomes" id="UP001168821">
    <property type="component" value="Unassembled WGS sequence"/>
</dbReference>
<evidence type="ECO:0000256" key="1">
    <source>
        <dbReference type="ARBA" id="ARBA00004141"/>
    </source>
</evidence>
<gene>
    <name evidence="8" type="ORF">Zmor_025830</name>
</gene>
<feature type="transmembrane region" description="Helical" evidence="7">
    <location>
        <begin position="12"/>
        <end position="34"/>
    </location>
</feature>
<evidence type="ECO:0000313" key="8">
    <source>
        <dbReference type="EMBL" id="KAJ3643097.1"/>
    </source>
</evidence>
<feature type="transmembrane region" description="Helical" evidence="7">
    <location>
        <begin position="54"/>
        <end position="77"/>
    </location>
</feature>
<dbReference type="Gene3D" id="1.10.1450.10">
    <property type="entry name" value="Tetraspanin"/>
    <property type="match status" value="1"/>
</dbReference>
<dbReference type="InterPro" id="IPR018499">
    <property type="entry name" value="Tetraspanin/Peripherin"/>
</dbReference>
<accession>A0AA38HU30</accession>
<dbReference type="GO" id="GO:0005886">
    <property type="term" value="C:plasma membrane"/>
    <property type="evidence" value="ECO:0007669"/>
    <property type="project" value="TreeGrafter"/>
</dbReference>
<feature type="transmembrane region" description="Helical" evidence="7">
    <location>
        <begin position="188"/>
        <end position="217"/>
    </location>
</feature>
<dbReference type="Pfam" id="PF00335">
    <property type="entry name" value="Tetraspanin"/>
    <property type="match status" value="1"/>
</dbReference>
<dbReference type="AlphaFoldDB" id="A0AA38HU30"/>
<organism evidence="8 9">
    <name type="scientific">Zophobas morio</name>
    <dbReference type="NCBI Taxonomy" id="2755281"/>
    <lineage>
        <taxon>Eukaryota</taxon>
        <taxon>Metazoa</taxon>
        <taxon>Ecdysozoa</taxon>
        <taxon>Arthropoda</taxon>
        <taxon>Hexapoda</taxon>
        <taxon>Insecta</taxon>
        <taxon>Pterygota</taxon>
        <taxon>Neoptera</taxon>
        <taxon>Endopterygota</taxon>
        <taxon>Coleoptera</taxon>
        <taxon>Polyphaga</taxon>
        <taxon>Cucujiformia</taxon>
        <taxon>Tenebrionidae</taxon>
        <taxon>Zophobas</taxon>
    </lineage>
</organism>
<comment type="caution">
    <text evidence="8">The sequence shown here is derived from an EMBL/GenBank/DDBJ whole genome shotgun (WGS) entry which is preliminary data.</text>
</comment>
<evidence type="ECO:0000256" key="4">
    <source>
        <dbReference type="ARBA" id="ARBA00022989"/>
    </source>
</evidence>
<evidence type="ECO:0000256" key="6">
    <source>
        <dbReference type="PIRSR" id="PIRSR002419-1"/>
    </source>
</evidence>
<comment type="subcellular location">
    <subcellularLocation>
        <location evidence="1 7">Membrane</location>
        <topology evidence="1 7">Multi-pass membrane protein</topology>
    </subcellularLocation>
</comment>
<feature type="transmembrane region" description="Helical" evidence="7">
    <location>
        <begin position="89"/>
        <end position="109"/>
    </location>
</feature>
<dbReference type="EMBL" id="JALNTZ010000008">
    <property type="protein sequence ID" value="KAJ3643097.1"/>
    <property type="molecule type" value="Genomic_DNA"/>
</dbReference>
<sequence>MGFFMDCRKWTVLIFNLIFLLIGLGLIVVGALSVHNMNDLSKVIPSSYHYLSATPIILLVLGSVISLISILGTVGAFKKNPFLLNTYTIILIIIFILQIALSIATFWTVSNQKDLAVTINATVNGIFTSSPRDQEVIDFIQAKLGCCGASGPQFWNNAYPKSCYEDENKKNVYENGCQNASYDFLLNIIRIIGTVILALAPLEVIGATISLSLVTAIRNYWEVYGKYN</sequence>
<evidence type="ECO:0000256" key="3">
    <source>
        <dbReference type="ARBA" id="ARBA00022692"/>
    </source>
</evidence>
<dbReference type="PANTHER" id="PTHR19282:SF544">
    <property type="entry name" value="TETRASPANIN"/>
    <property type="match status" value="1"/>
</dbReference>
<keyword evidence="3 7" id="KW-0812">Transmembrane</keyword>
<keyword evidence="5 7" id="KW-0472">Membrane</keyword>
<evidence type="ECO:0000256" key="2">
    <source>
        <dbReference type="ARBA" id="ARBA00006840"/>
    </source>
</evidence>
<evidence type="ECO:0000256" key="7">
    <source>
        <dbReference type="RuleBase" id="RU361218"/>
    </source>
</evidence>
<dbReference type="CDD" id="cd03127">
    <property type="entry name" value="tetraspanin_LEL"/>
    <property type="match status" value="1"/>
</dbReference>
<protein>
    <recommendedName>
        <fullName evidence="7">Tetraspanin</fullName>
    </recommendedName>
</protein>
<evidence type="ECO:0000313" key="9">
    <source>
        <dbReference type="Proteomes" id="UP001168821"/>
    </source>
</evidence>
<dbReference type="InterPro" id="IPR008952">
    <property type="entry name" value="Tetraspanin_EC2_sf"/>
</dbReference>